<dbReference type="InterPro" id="IPR058533">
    <property type="entry name" value="Cation_efflux_TM"/>
</dbReference>
<dbReference type="PANTHER" id="PTHR11562">
    <property type="entry name" value="CATION EFFLUX PROTEIN/ ZINC TRANSPORTER"/>
    <property type="match status" value="1"/>
</dbReference>
<feature type="transmembrane region" description="Helical" evidence="9">
    <location>
        <begin position="84"/>
        <end position="103"/>
    </location>
</feature>
<dbReference type="EMBL" id="DRKP01000045">
    <property type="protein sequence ID" value="HEB95506.1"/>
    <property type="molecule type" value="Genomic_DNA"/>
</dbReference>
<dbReference type="Pfam" id="PF01545">
    <property type="entry name" value="Cation_efflux"/>
    <property type="match status" value="1"/>
</dbReference>
<evidence type="ECO:0000313" key="12">
    <source>
        <dbReference type="EMBL" id="HEB95506.1"/>
    </source>
</evidence>
<evidence type="ECO:0000256" key="3">
    <source>
        <dbReference type="ARBA" id="ARBA00022448"/>
    </source>
</evidence>
<dbReference type="AlphaFoldDB" id="A0A831RL63"/>
<organism evidence="12">
    <name type="scientific">Sedimenticola thiotaurini</name>
    <dbReference type="NCBI Taxonomy" id="1543721"/>
    <lineage>
        <taxon>Bacteria</taxon>
        <taxon>Pseudomonadati</taxon>
        <taxon>Pseudomonadota</taxon>
        <taxon>Gammaproteobacteria</taxon>
        <taxon>Chromatiales</taxon>
        <taxon>Sedimenticolaceae</taxon>
        <taxon>Sedimenticola</taxon>
    </lineage>
</organism>
<dbReference type="Gene3D" id="3.30.70.1350">
    <property type="entry name" value="Cation efflux protein, cytoplasmic domain"/>
    <property type="match status" value="1"/>
</dbReference>
<evidence type="ECO:0000256" key="9">
    <source>
        <dbReference type="SAM" id="Phobius"/>
    </source>
</evidence>
<keyword evidence="6 9" id="KW-1133">Transmembrane helix</keyword>
<dbReference type="InterPro" id="IPR027470">
    <property type="entry name" value="Cation_efflux_CTD"/>
</dbReference>
<evidence type="ECO:0000256" key="6">
    <source>
        <dbReference type="ARBA" id="ARBA00022989"/>
    </source>
</evidence>
<dbReference type="NCBIfam" id="TIGR01297">
    <property type="entry name" value="CDF"/>
    <property type="match status" value="1"/>
</dbReference>
<feature type="transmembrane region" description="Helical" evidence="9">
    <location>
        <begin position="17"/>
        <end position="41"/>
    </location>
</feature>
<dbReference type="Pfam" id="PF16916">
    <property type="entry name" value="ZT_dimer"/>
    <property type="match status" value="1"/>
</dbReference>
<keyword evidence="4 9" id="KW-0812">Transmembrane</keyword>
<keyword evidence="3" id="KW-0813">Transport</keyword>
<dbReference type="Proteomes" id="UP000886251">
    <property type="component" value="Unassembled WGS sequence"/>
</dbReference>
<feature type="transmembrane region" description="Helical" evidence="9">
    <location>
        <begin position="115"/>
        <end position="138"/>
    </location>
</feature>
<keyword evidence="5" id="KW-0862">Zinc</keyword>
<protein>
    <submittedName>
        <fullName evidence="12">Cation transporter</fullName>
    </submittedName>
</protein>
<sequence>MSEHGHSHDVPESGGRLAIVILLNFTITIAEVIGGLISGSLSLLSDALHNFSDGIAVIIAWIAIRLNARPRDDRHTFGMKRAEVLAAVVNAGALVAISIWLFFEAWDRFQNPTPISGVVMTSVAAVGLAANVLGTWLLHRGSKENMNLRAAYLHLFSDAVSSVGVIVGGLAITLYGISWIDPLLTLLIGLYVLKESLQILWRALGVFMLATPPDLSLAAIRKAILEIPGVTGVHHFHLWQVSENDIHFEGHIAVGDQPLSRTTGLRSEIEEMLHQRFGINHATLQIEDEQAACPTGDLP</sequence>
<proteinExistence type="inferred from homology"/>
<dbReference type="GO" id="GO:0005385">
    <property type="term" value="F:zinc ion transmembrane transporter activity"/>
    <property type="evidence" value="ECO:0007669"/>
    <property type="project" value="TreeGrafter"/>
</dbReference>
<comment type="similarity">
    <text evidence="2">Belongs to the cation diffusion facilitator (CDF) transporter (TC 2.A.4) family. SLC30A subfamily.</text>
</comment>
<evidence type="ECO:0000256" key="5">
    <source>
        <dbReference type="ARBA" id="ARBA00022906"/>
    </source>
</evidence>
<dbReference type="InterPro" id="IPR050681">
    <property type="entry name" value="CDF/SLC30A"/>
</dbReference>
<gene>
    <name evidence="12" type="ORF">ENI96_03625</name>
</gene>
<dbReference type="Gene3D" id="1.20.1510.10">
    <property type="entry name" value="Cation efflux protein transmembrane domain"/>
    <property type="match status" value="1"/>
</dbReference>
<evidence type="ECO:0000256" key="7">
    <source>
        <dbReference type="ARBA" id="ARBA00023065"/>
    </source>
</evidence>
<accession>A0A831RL63</accession>
<dbReference type="PANTHER" id="PTHR11562:SF17">
    <property type="entry name" value="RE54080P-RELATED"/>
    <property type="match status" value="1"/>
</dbReference>
<evidence type="ECO:0000259" key="11">
    <source>
        <dbReference type="Pfam" id="PF16916"/>
    </source>
</evidence>
<feature type="domain" description="Cation efflux protein cytoplasmic" evidence="11">
    <location>
        <begin position="212"/>
        <end position="288"/>
    </location>
</feature>
<evidence type="ECO:0000256" key="8">
    <source>
        <dbReference type="ARBA" id="ARBA00023136"/>
    </source>
</evidence>
<comment type="caution">
    <text evidence="12">The sequence shown here is derived from an EMBL/GenBank/DDBJ whole genome shotgun (WGS) entry which is preliminary data.</text>
</comment>
<dbReference type="InterPro" id="IPR036837">
    <property type="entry name" value="Cation_efflux_CTD_sf"/>
</dbReference>
<evidence type="ECO:0000256" key="2">
    <source>
        <dbReference type="ARBA" id="ARBA00008873"/>
    </source>
</evidence>
<comment type="subcellular location">
    <subcellularLocation>
        <location evidence="1">Membrane</location>
        <topology evidence="1">Multi-pass membrane protein</topology>
    </subcellularLocation>
</comment>
<dbReference type="InterPro" id="IPR027469">
    <property type="entry name" value="Cation_efflux_TMD_sf"/>
</dbReference>
<dbReference type="GO" id="GO:0005886">
    <property type="term" value="C:plasma membrane"/>
    <property type="evidence" value="ECO:0007669"/>
    <property type="project" value="TreeGrafter"/>
</dbReference>
<feature type="domain" description="Cation efflux protein transmembrane" evidence="10">
    <location>
        <begin position="18"/>
        <end position="206"/>
    </location>
</feature>
<evidence type="ECO:0000259" key="10">
    <source>
        <dbReference type="Pfam" id="PF01545"/>
    </source>
</evidence>
<dbReference type="InterPro" id="IPR002524">
    <property type="entry name" value="Cation_efflux"/>
</dbReference>
<name>A0A831RL63_9GAMM</name>
<dbReference type="SUPFAM" id="SSF160240">
    <property type="entry name" value="Cation efflux protein cytoplasmic domain-like"/>
    <property type="match status" value="1"/>
</dbReference>
<feature type="transmembrane region" description="Helical" evidence="9">
    <location>
        <begin position="47"/>
        <end position="64"/>
    </location>
</feature>
<evidence type="ECO:0000256" key="4">
    <source>
        <dbReference type="ARBA" id="ARBA00022692"/>
    </source>
</evidence>
<keyword evidence="7" id="KW-0406">Ion transport</keyword>
<dbReference type="SUPFAM" id="SSF161111">
    <property type="entry name" value="Cation efflux protein transmembrane domain-like"/>
    <property type="match status" value="1"/>
</dbReference>
<keyword evidence="5" id="KW-0864">Zinc transport</keyword>
<feature type="transmembrane region" description="Helical" evidence="9">
    <location>
        <begin position="159"/>
        <end position="179"/>
    </location>
</feature>
<keyword evidence="8 9" id="KW-0472">Membrane</keyword>
<reference evidence="12" key="1">
    <citation type="journal article" date="2020" name="mSystems">
        <title>Genome- and Community-Level Interaction Insights into Carbon Utilization and Element Cycling Functions of Hydrothermarchaeota in Hydrothermal Sediment.</title>
        <authorList>
            <person name="Zhou Z."/>
            <person name="Liu Y."/>
            <person name="Xu W."/>
            <person name="Pan J."/>
            <person name="Luo Z.H."/>
            <person name="Li M."/>
        </authorList>
    </citation>
    <scope>NUCLEOTIDE SEQUENCE [LARGE SCALE GENOMIC DNA]</scope>
    <source>
        <strain evidence="12">HyVt-443</strain>
    </source>
</reference>
<evidence type="ECO:0000256" key="1">
    <source>
        <dbReference type="ARBA" id="ARBA00004141"/>
    </source>
</evidence>